<feature type="coiled-coil region" evidence="1">
    <location>
        <begin position="178"/>
        <end position="205"/>
    </location>
</feature>
<evidence type="ECO:0000256" key="2">
    <source>
        <dbReference type="SAM" id="MobiDB-lite"/>
    </source>
</evidence>
<dbReference type="EMBL" id="ASPP01009904">
    <property type="protein sequence ID" value="ETO23479.1"/>
    <property type="molecule type" value="Genomic_DNA"/>
</dbReference>
<keyword evidence="1" id="KW-0175">Coiled coil</keyword>
<organism evidence="3 4">
    <name type="scientific">Reticulomyxa filosa</name>
    <dbReference type="NCBI Taxonomy" id="46433"/>
    <lineage>
        <taxon>Eukaryota</taxon>
        <taxon>Sar</taxon>
        <taxon>Rhizaria</taxon>
        <taxon>Retaria</taxon>
        <taxon>Foraminifera</taxon>
        <taxon>Monothalamids</taxon>
        <taxon>Reticulomyxidae</taxon>
        <taxon>Reticulomyxa</taxon>
    </lineage>
</organism>
<dbReference type="AlphaFoldDB" id="X6NCJ2"/>
<proteinExistence type="predicted"/>
<comment type="caution">
    <text evidence="3">The sequence shown here is derived from an EMBL/GenBank/DDBJ whole genome shotgun (WGS) entry which is preliminary data.</text>
</comment>
<accession>X6NCJ2</accession>
<gene>
    <name evidence="3" type="ORF">RFI_13703</name>
</gene>
<evidence type="ECO:0000256" key="1">
    <source>
        <dbReference type="SAM" id="Coils"/>
    </source>
</evidence>
<dbReference type="Proteomes" id="UP000023152">
    <property type="component" value="Unassembled WGS sequence"/>
</dbReference>
<evidence type="ECO:0000313" key="4">
    <source>
        <dbReference type="Proteomes" id="UP000023152"/>
    </source>
</evidence>
<protein>
    <submittedName>
        <fullName evidence="3">Uncharacterized protein</fullName>
    </submittedName>
</protein>
<feature type="region of interest" description="Disordered" evidence="2">
    <location>
        <begin position="365"/>
        <end position="398"/>
    </location>
</feature>
<feature type="coiled-coil region" evidence="1">
    <location>
        <begin position="232"/>
        <end position="287"/>
    </location>
</feature>
<sequence>MLSELTRARNEDELQRQQYQVTLLNLQQHVELMQQKCVDPSGLSLETLRQRQLQQSRMEVQELASQLQLQVNVNHEWQHKCKLLQINHEHQSKAFEHEHARLVRELRQHQLLYQGRGRQIQDSQLQLQSLQTKFTHSKQCLKDDLKRCRLETEQKEFCTYTYIYAHIHIYIYIYTYTYTSHSKELESLKRVNQNLKEEMESLLRFNHKPSQNLEALTTTQQQEMEQMKIRMREEFLQQLNEQQLKYRKLQELLYSSNEQALPLQNTVKALEQANAELRLQLQHALAVNDNVHAHSDSFQCEIGVQTNECVLDTKLNPFDPLGASNVDQRTDDLVHFFLEEFKEEFTGLRQTNARLMDLLHKRHTDDNDKMDMQPPLPPPQTNLQFHPPKSIDPIESSHVKEESVLIPDDCSLTSFSDHFQFISPLVTN</sequence>
<keyword evidence="4" id="KW-1185">Reference proteome</keyword>
<reference evidence="3 4" key="1">
    <citation type="journal article" date="2013" name="Curr. Biol.">
        <title>The Genome of the Foraminiferan Reticulomyxa filosa.</title>
        <authorList>
            <person name="Glockner G."/>
            <person name="Hulsmann N."/>
            <person name="Schleicher M."/>
            <person name="Noegel A.A."/>
            <person name="Eichinger L."/>
            <person name="Gallinger C."/>
            <person name="Pawlowski J."/>
            <person name="Sierra R."/>
            <person name="Euteneuer U."/>
            <person name="Pillet L."/>
            <person name="Moustafa A."/>
            <person name="Platzer M."/>
            <person name="Groth M."/>
            <person name="Szafranski K."/>
            <person name="Schliwa M."/>
        </authorList>
    </citation>
    <scope>NUCLEOTIDE SEQUENCE [LARGE SCALE GENOMIC DNA]</scope>
</reference>
<name>X6NCJ2_RETFI</name>
<evidence type="ECO:0000313" key="3">
    <source>
        <dbReference type="EMBL" id="ETO23479.1"/>
    </source>
</evidence>